<gene>
    <name evidence="1" type="ORF">DILT_LOCUS14905</name>
</gene>
<keyword evidence="2" id="KW-1185">Reference proteome</keyword>
<organism evidence="1 2">
    <name type="scientific">Dibothriocephalus latus</name>
    <name type="common">Fish tapeworm</name>
    <name type="synonym">Diphyllobothrium latum</name>
    <dbReference type="NCBI Taxonomy" id="60516"/>
    <lineage>
        <taxon>Eukaryota</taxon>
        <taxon>Metazoa</taxon>
        <taxon>Spiralia</taxon>
        <taxon>Lophotrochozoa</taxon>
        <taxon>Platyhelminthes</taxon>
        <taxon>Cestoda</taxon>
        <taxon>Eucestoda</taxon>
        <taxon>Diphyllobothriidea</taxon>
        <taxon>Diphyllobothriidae</taxon>
        <taxon>Dibothriocephalus</taxon>
    </lineage>
</organism>
<name>A0A3P7Q4S5_DIBLA</name>
<dbReference type="AlphaFoldDB" id="A0A3P7Q4S5"/>
<accession>A0A3P7Q4S5</accession>
<reference evidence="1 2" key="1">
    <citation type="submission" date="2018-11" db="EMBL/GenBank/DDBJ databases">
        <authorList>
            <consortium name="Pathogen Informatics"/>
        </authorList>
    </citation>
    <scope>NUCLEOTIDE SEQUENCE [LARGE SCALE GENOMIC DNA]</scope>
</reference>
<proteinExistence type="predicted"/>
<protein>
    <submittedName>
        <fullName evidence="1">Uncharacterized protein</fullName>
    </submittedName>
</protein>
<sequence>MPRWTTVGSRVNSCPQRRCRFNQSPVESSPPCWCSLFSRTRSPNGLVSWRQPRHVLVSLVFSLF</sequence>
<dbReference type="EMBL" id="UYRU01076421">
    <property type="protein sequence ID" value="VDN26902.1"/>
    <property type="molecule type" value="Genomic_DNA"/>
</dbReference>
<dbReference type="Proteomes" id="UP000281553">
    <property type="component" value="Unassembled WGS sequence"/>
</dbReference>
<evidence type="ECO:0000313" key="1">
    <source>
        <dbReference type="EMBL" id="VDN26902.1"/>
    </source>
</evidence>
<feature type="non-terminal residue" evidence="1">
    <location>
        <position position="64"/>
    </location>
</feature>
<evidence type="ECO:0000313" key="2">
    <source>
        <dbReference type="Proteomes" id="UP000281553"/>
    </source>
</evidence>